<evidence type="ECO:0000256" key="1">
    <source>
        <dbReference type="SAM" id="MobiDB-lite"/>
    </source>
</evidence>
<keyword evidence="2" id="KW-0614">Plasmid</keyword>
<dbReference type="KEGG" id="euz:DVS28_b0103"/>
<proteinExistence type="predicted"/>
<gene>
    <name evidence="2" type="ORF">DVS28_b0103</name>
</gene>
<accession>A0A346Y5X6</accession>
<organism evidence="2 3">
    <name type="scientific">Euzebya pacifica</name>
    <dbReference type="NCBI Taxonomy" id="1608957"/>
    <lineage>
        <taxon>Bacteria</taxon>
        <taxon>Bacillati</taxon>
        <taxon>Actinomycetota</taxon>
        <taxon>Nitriliruptoria</taxon>
        <taxon>Euzebyales</taxon>
    </lineage>
</organism>
<dbReference type="AlphaFoldDB" id="A0A346Y5X6"/>
<name>A0A346Y5X6_9ACTN</name>
<geneLocation type="plasmid" evidence="3">
    <name>pedy32-46i</name>
</geneLocation>
<keyword evidence="3" id="KW-1185">Reference proteome</keyword>
<reference evidence="2 3" key="1">
    <citation type="submission" date="2018-09" db="EMBL/GenBank/DDBJ databases">
        <title>Complete genome sequence of Euzebya sp. DY32-46 isolated from seawater of Pacific Ocean.</title>
        <authorList>
            <person name="Xu L."/>
            <person name="Wu Y.-H."/>
            <person name="Xu X.-W."/>
        </authorList>
    </citation>
    <scope>NUCLEOTIDE SEQUENCE [LARGE SCALE GENOMIC DNA]</scope>
    <source>
        <strain evidence="2 3">DY32-46</strain>
        <plasmid evidence="3">pedy32-46i</plasmid>
    </source>
</reference>
<dbReference type="Proteomes" id="UP000264006">
    <property type="component" value="Plasmid pEDY32-46I"/>
</dbReference>
<sequence length="99" mass="10084">MGIPAREGTNMNRNATAAPVEIHRDDEEGQMSNWQNGTLQGCGPATAVTIQTHVDGVDGTPDAVAAELNRLLTAASAATGGQVTFTVVVGPTIDALTAP</sequence>
<feature type="region of interest" description="Disordered" evidence="1">
    <location>
        <begin position="1"/>
        <end position="37"/>
    </location>
</feature>
<dbReference type="EMBL" id="CP031166">
    <property type="protein sequence ID" value="AXV09873.1"/>
    <property type="molecule type" value="Genomic_DNA"/>
</dbReference>
<evidence type="ECO:0000313" key="3">
    <source>
        <dbReference type="Proteomes" id="UP000264006"/>
    </source>
</evidence>
<protein>
    <submittedName>
        <fullName evidence="2">Uncharacterized protein</fullName>
    </submittedName>
</protein>
<evidence type="ECO:0000313" key="2">
    <source>
        <dbReference type="EMBL" id="AXV09873.1"/>
    </source>
</evidence>